<dbReference type="EMBL" id="HG315671">
    <property type="protein sequence ID" value="CDF79003.1"/>
    <property type="molecule type" value="Genomic_DNA"/>
</dbReference>
<dbReference type="HOGENOM" id="CLU_2990108_0_0_10"/>
<evidence type="ECO:0000313" key="2">
    <source>
        <dbReference type="Proteomes" id="UP000016160"/>
    </source>
</evidence>
<proteinExistence type="predicted"/>
<dbReference type="PATRIC" id="fig|1347342.6.peg.1301"/>
<accession>T2KKN2</accession>
<reference evidence="1 2" key="1">
    <citation type="journal article" date="2013" name="Appl. Environ. Microbiol.">
        <title>The genome of the alga-associated marine flavobacterium Formosa agariphila KMM 3901T reveals a broad potential for degradation of algal polysaccharides.</title>
        <authorList>
            <person name="Mann A.J."/>
            <person name="Hahnke R.L."/>
            <person name="Huang S."/>
            <person name="Werner J."/>
            <person name="Xing P."/>
            <person name="Barbeyron T."/>
            <person name="Huettel B."/>
            <person name="Stueber K."/>
            <person name="Reinhardt R."/>
            <person name="Harder J."/>
            <person name="Gloeckner F.O."/>
            <person name="Amann R.I."/>
            <person name="Teeling H."/>
        </authorList>
    </citation>
    <scope>NUCLEOTIDE SEQUENCE [LARGE SCALE GENOMIC DNA]</scope>
    <source>
        <strain evidence="2">DSM 15362 / KCTC 12365 / LMG 23005 / KMM 3901</strain>
    </source>
</reference>
<organism evidence="1 2">
    <name type="scientific">Formosa agariphila (strain DSM 15362 / KCTC 12365 / LMG 23005 / KMM 3901 / M-2Alg 35-1)</name>
    <dbReference type="NCBI Taxonomy" id="1347342"/>
    <lineage>
        <taxon>Bacteria</taxon>
        <taxon>Pseudomonadati</taxon>
        <taxon>Bacteroidota</taxon>
        <taxon>Flavobacteriia</taxon>
        <taxon>Flavobacteriales</taxon>
        <taxon>Flavobacteriaceae</taxon>
        <taxon>Formosa</taxon>
    </lineage>
</organism>
<protein>
    <submittedName>
        <fullName evidence="1">Uncharacterized protein</fullName>
    </submittedName>
</protein>
<keyword evidence="2" id="KW-1185">Reference proteome</keyword>
<dbReference type="Proteomes" id="UP000016160">
    <property type="component" value="Chromosome"/>
</dbReference>
<dbReference type="STRING" id="1347342.BN863_12910"/>
<name>T2KKN2_FORAG</name>
<dbReference type="AlphaFoldDB" id="T2KKN2"/>
<sequence>MNMTKSVSRSIDGTVIFIKVNAQNNGGLELNKKVFSCSKNTKGVSILKKSSGNKKIF</sequence>
<gene>
    <name evidence="1" type="ORF">BN863_12910</name>
</gene>
<evidence type="ECO:0000313" key="1">
    <source>
        <dbReference type="EMBL" id="CDF79003.1"/>
    </source>
</evidence>